<keyword evidence="2" id="KW-0547">Nucleotide-binding</keyword>
<evidence type="ECO:0000313" key="7">
    <source>
        <dbReference type="EMBL" id="WJW66696.1"/>
    </source>
</evidence>
<reference evidence="7" key="2">
    <citation type="journal article" date="2024" name="Nature">
        <title>Anoxygenic phototroph of the Chloroflexota uses a type I reaction centre.</title>
        <authorList>
            <person name="Tsuji J.M."/>
            <person name="Shaw N.A."/>
            <person name="Nagashima S."/>
            <person name="Venkiteswaran J.J."/>
            <person name="Schiff S.L."/>
            <person name="Watanabe T."/>
            <person name="Fukui M."/>
            <person name="Hanada S."/>
            <person name="Tank M."/>
            <person name="Neufeld J.D."/>
        </authorList>
    </citation>
    <scope>NUCLEOTIDE SEQUENCE</scope>
    <source>
        <strain evidence="7">L227-S17</strain>
    </source>
</reference>
<dbReference type="Proteomes" id="UP001431572">
    <property type="component" value="Chromosome 1"/>
</dbReference>
<dbReference type="PANTHER" id="PTHR42711:SF18">
    <property type="entry name" value="ABC TRANSPORTER, ATP-BINDING PROTEIN"/>
    <property type="match status" value="1"/>
</dbReference>
<dbReference type="EMBL" id="CP128399">
    <property type="protein sequence ID" value="WJW66696.1"/>
    <property type="molecule type" value="Genomic_DNA"/>
</dbReference>
<dbReference type="EMBL" id="JACATZ010000001">
    <property type="protein sequence ID" value="NWJ44813.1"/>
    <property type="molecule type" value="Genomic_DNA"/>
</dbReference>
<keyword evidence="1" id="KW-0813">Transport</keyword>
<keyword evidence="3 6" id="KW-0067">ATP-binding</keyword>
<feature type="domain" description="ABC transporter" evidence="5">
    <location>
        <begin position="2"/>
        <end position="232"/>
    </location>
</feature>
<evidence type="ECO:0000313" key="6">
    <source>
        <dbReference type="EMBL" id="NWJ44813.1"/>
    </source>
</evidence>
<keyword evidence="9" id="KW-1185">Reference proteome</keyword>
<evidence type="ECO:0000256" key="3">
    <source>
        <dbReference type="ARBA" id="ARBA00022840"/>
    </source>
</evidence>
<feature type="region of interest" description="Disordered" evidence="4">
    <location>
        <begin position="307"/>
        <end position="354"/>
    </location>
</feature>
<dbReference type="SUPFAM" id="SSF52540">
    <property type="entry name" value="P-loop containing nucleoside triphosphate hydrolases"/>
    <property type="match status" value="1"/>
</dbReference>
<evidence type="ECO:0000313" key="8">
    <source>
        <dbReference type="Proteomes" id="UP000521676"/>
    </source>
</evidence>
<dbReference type="GO" id="GO:0016887">
    <property type="term" value="F:ATP hydrolysis activity"/>
    <property type="evidence" value="ECO:0007669"/>
    <property type="project" value="InterPro"/>
</dbReference>
<dbReference type="GO" id="GO:0005524">
    <property type="term" value="F:ATP binding"/>
    <property type="evidence" value="ECO:0007669"/>
    <property type="project" value="UniProtKB-KW"/>
</dbReference>
<dbReference type="InterPro" id="IPR027417">
    <property type="entry name" value="P-loop_NTPase"/>
</dbReference>
<dbReference type="AlphaFoldDB" id="A0A8T7LVA6"/>
<dbReference type="Pfam" id="PF00005">
    <property type="entry name" value="ABC_tran"/>
    <property type="match status" value="1"/>
</dbReference>
<proteinExistence type="predicted"/>
<dbReference type="SMART" id="SM00382">
    <property type="entry name" value="AAA"/>
    <property type="match status" value="1"/>
</dbReference>
<dbReference type="Gene3D" id="3.40.50.300">
    <property type="entry name" value="P-loop containing nucleotide triphosphate hydrolases"/>
    <property type="match status" value="1"/>
</dbReference>
<sequence>MIEAVNLTKVFGDFMAVNDVSLTVKEGQVLALLGHNGAGKTTTTRMLSAILAPTKGYAKIAGYDTVTQALEVRRSIGHLTELPGLYSRMRIEEYLDFFAEVFNVPKETRRSRTEEMMRQFDLWETRKLKIGEYSKGMRQKTALIRALIHDPKVLFLDEPTSAMDPYSSKLVRDSISELKKQNRTVVLCTHNLYEAEELADHIAIIRKGEILIEGSPDDLKRRLLGAPSFTVKLAQYQQPDNLPTRLKELVEVSDSGVDWFTYRCEEPEKYNPHLLKILVESGYQVITISETPRSLESVYLKIAGTPATANQNRDESEQTLSKLKEKRKGWFRNRSKEEANKTQETQAEQEEAVR</sequence>
<gene>
    <name evidence="6" type="ORF">HXX08_02950</name>
    <name evidence="7" type="ORF">OZ401_002509</name>
</gene>
<dbReference type="RefSeq" id="WP_341468590.1">
    <property type="nucleotide sequence ID" value="NZ_CP128399.1"/>
</dbReference>
<evidence type="ECO:0000313" key="9">
    <source>
        <dbReference type="Proteomes" id="UP001431572"/>
    </source>
</evidence>
<name>A0A8T7LVA6_9CHLR</name>
<dbReference type="CDD" id="cd03230">
    <property type="entry name" value="ABC_DR_subfamily_A"/>
    <property type="match status" value="1"/>
</dbReference>
<dbReference type="InterPro" id="IPR050763">
    <property type="entry name" value="ABC_transporter_ATP-binding"/>
</dbReference>
<dbReference type="InterPro" id="IPR003439">
    <property type="entry name" value="ABC_transporter-like_ATP-bd"/>
</dbReference>
<accession>A0A8T7LVA6</accession>
<reference evidence="6 8" key="1">
    <citation type="submission" date="2020-06" db="EMBL/GenBank/DDBJ databases">
        <title>Anoxygenic phototrophic Chloroflexota member uses a Type I reaction center.</title>
        <authorList>
            <person name="Tsuji J.M."/>
            <person name="Shaw N.A."/>
            <person name="Nagashima S."/>
            <person name="Venkiteswaran J."/>
            <person name="Schiff S.L."/>
            <person name="Hanada S."/>
            <person name="Tank M."/>
            <person name="Neufeld J.D."/>
        </authorList>
    </citation>
    <scope>NUCLEOTIDE SEQUENCE [LARGE SCALE GENOMIC DNA]</scope>
    <source>
        <strain evidence="6">L227-S17</strain>
    </source>
</reference>
<dbReference type="PROSITE" id="PS50893">
    <property type="entry name" value="ABC_TRANSPORTER_2"/>
    <property type="match status" value="1"/>
</dbReference>
<dbReference type="Proteomes" id="UP000521676">
    <property type="component" value="Unassembled WGS sequence"/>
</dbReference>
<protein>
    <submittedName>
        <fullName evidence="6">ABC transporter ATP-binding protein</fullName>
    </submittedName>
</protein>
<feature type="compositionally biased region" description="Basic residues" evidence="4">
    <location>
        <begin position="324"/>
        <end position="333"/>
    </location>
</feature>
<evidence type="ECO:0000256" key="1">
    <source>
        <dbReference type="ARBA" id="ARBA00022448"/>
    </source>
</evidence>
<evidence type="ECO:0000256" key="4">
    <source>
        <dbReference type="SAM" id="MobiDB-lite"/>
    </source>
</evidence>
<dbReference type="InterPro" id="IPR003593">
    <property type="entry name" value="AAA+_ATPase"/>
</dbReference>
<dbReference type="PANTHER" id="PTHR42711">
    <property type="entry name" value="ABC TRANSPORTER ATP-BINDING PROTEIN"/>
    <property type="match status" value="1"/>
</dbReference>
<evidence type="ECO:0000256" key="2">
    <source>
        <dbReference type="ARBA" id="ARBA00022741"/>
    </source>
</evidence>
<organism evidence="6 8">
    <name type="scientific">Candidatus Chlorohelix allophototropha</name>
    <dbReference type="NCBI Taxonomy" id="3003348"/>
    <lineage>
        <taxon>Bacteria</taxon>
        <taxon>Bacillati</taxon>
        <taxon>Chloroflexota</taxon>
        <taxon>Chloroflexia</taxon>
        <taxon>Candidatus Chloroheliales</taxon>
        <taxon>Candidatus Chloroheliaceae</taxon>
        <taxon>Candidatus Chlorohelix</taxon>
    </lineage>
</organism>
<evidence type="ECO:0000259" key="5">
    <source>
        <dbReference type="PROSITE" id="PS50893"/>
    </source>
</evidence>